<keyword evidence="3" id="KW-0805">Transcription regulation</keyword>
<dbReference type="Proteomes" id="UP000697710">
    <property type="component" value="Unassembled WGS sequence"/>
</dbReference>
<dbReference type="PANTHER" id="PTHR32071">
    <property type="entry name" value="TRANSCRIPTIONAL REGULATORY PROTEIN"/>
    <property type="match status" value="1"/>
</dbReference>
<reference evidence="7" key="2">
    <citation type="journal article" date="2021" name="Microbiome">
        <title>Successional dynamics and alternative stable states in a saline activated sludge microbial community over 9 years.</title>
        <authorList>
            <person name="Wang Y."/>
            <person name="Ye J."/>
            <person name="Ju F."/>
            <person name="Liu L."/>
            <person name="Boyd J.A."/>
            <person name="Deng Y."/>
            <person name="Parks D.H."/>
            <person name="Jiang X."/>
            <person name="Yin X."/>
            <person name="Woodcroft B.J."/>
            <person name="Tyson G.W."/>
            <person name="Hugenholtz P."/>
            <person name="Polz M.F."/>
            <person name="Zhang T."/>
        </authorList>
    </citation>
    <scope>NUCLEOTIDE SEQUENCE</scope>
    <source>
        <strain evidence="7">HKST-UBA01</strain>
    </source>
</reference>
<dbReference type="InterPro" id="IPR058031">
    <property type="entry name" value="AAA_lid_NorR"/>
</dbReference>
<dbReference type="InterPro" id="IPR009057">
    <property type="entry name" value="Homeodomain-like_sf"/>
</dbReference>
<dbReference type="Pfam" id="PF02954">
    <property type="entry name" value="HTH_8"/>
    <property type="match status" value="1"/>
</dbReference>
<keyword evidence="2" id="KW-0067">ATP-binding</keyword>
<dbReference type="GO" id="GO:0043565">
    <property type="term" value="F:sequence-specific DNA binding"/>
    <property type="evidence" value="ECO:0007669"/>
    <property type="project" value="InterPro"/>
</dbReference>
<keyword evidence="4" id="KW-0238">DNA-binding</keyword>
<dbReference type="GO" id="GO:0005524">
    <property type="term" value="F:ATP binding"/>
    <property type="evidence" value="ECO:0007669"/>
    <property type="project" value="UniProtKB-KW"/>
</dbReference>
<gene>
    <name evidence="7" type="ORF">KC729_21765</name>
</gene>
<evidence type="ECO:0000256" key="3">
    <source>
        <dbReference type="ARBA" id="ARBA00023015"/>
    </source>
</evidence>
<evidence type="ECO:0000256" key="5">
    <source>
        <dbReference type="ARBA" id="ARBA00023163"/>
    </source>
</evidence>
<evidence type="ECO:0000256" key="1">
    <source>
        <dbReference type="ARBA" id="ARBA00022741"/>
    </source>
</evidence>
<reference evidence="7" key="1">
    <citation type="submission" date="2020-04" db="EMBL/GenBank/DDBJ databases">
        <authorList>
            <person name="Zhang T."/>
        </authorList>
    </citation>
    <scope>NUCLEOTIDE SEQUENCE</scope>
    <source>
        <strain evidence="7">HKST-UBA01</strain>
    </source>
</reference>
<accession>A0A956M320</accession>
<dbReference type="PROSITE" id="PS00688">
    <property type="entry name" value="SIGMA54_INTERACT_3"/>
    <property type="match status" value="1"/>
</dbReference>
<dbReference type="InterPro" id="IPR002197">
    <property type="entry name" value="HTH_Fis"/>
</dbReference>
<dbReference type="PANTHER" id="PTHR32071:SF117">
    <property type="entry name" value="PTS-DEPENDENT DIHYDROXYACETONE KINASE OPERON REGULATORY PROTEIN-RELATED"/>
    <property type="match status" value="1"/>
</dbReference>
<evidence type="ECO:0000256" key="4">
    <source>
        <dbReference type="ARBA" id="ARBA00023125"/>
    </source>
</evidence>
<evidence type="ECO:0000256" key="2">
    <source>
        <dbReference type="ARBA" id="ARBA00022840"/>
    </source>
</evidence>
<comment type="caution">
    <text evidence="7">The sequence shown here is derived from an EMBL/GenBank/DDBJ whole genome shotgun (WGS) entry which is preliminary data.</text>
</comment>
<sequence length="133" mass="14466">GSDILEIAEHILDKVAQRLGRSALRFSPNAIQAITTYGWPGNVRELENVVERAVVLGRGTLLAEEDLPPAIHAAVTPSPEIRIPVGMPMREAEDRIIRATLQHTGGNKEQAARLLGIASRTIHRKVGPRNASK</sequence>
<organism evidence="7 8">
    <name type="scientific">Eiseniibacteriota bacterium</name>
    <dbReference type="NCBI Taxonomy" id="2212470"/>
    <lineage>
        <taxon>Bacteria</taxon>
        <taxon>Candidatus Eiseniibacteriota</taxon>
    </lineage>
</organism>
<dbReference type="GO" id="GO:0006355">
    <property type="term" value="P:regulation of DNA-templated transcription"/>
    <property type="evidence" value="ECO:0007669"/>
    <property type="project" value="InterPro"/>
</dbReference>
<dbReference type="InterPro" id="IPR002078">
    <property type="entry name" value="Sigma_54_int"/>
</dbReference>
<dbReference type="Gene3D" id="1.10.10.60">
    <property type="entry name" value="Homeodomain-like"/>
    <property type="match status" value="1"/>
</dbReference>
<feature type="non-terminal residue" evidence="7">
    <location>
        <position position="1"/>
    </location>
</feature>
<proteinExistence type="predicted"/>
<dbReference type="InterPro" id="IPR025944">
    <property type="entry name" value="Sigma_54_int_dom_CS"/>
</dbReference>
<protein>
    <submittedName>
        <fullName evidence="7">Sigma-54-dependent Fis family transcriptional regulator</fullName>
    </submittedName>
</protein>
<name>A0A956M320_UNCEI</name>
<keyword evidence="1" id="KW-0547">Nucleotide-binding</keyword>
<dbReference type="AlphaFoldDB" id="A0A956M320"/>
<feature type="domain" description="Sigma-54 factor interaction" evidence="6">
    <location>
        <begin position="1"/>
        <end position="55"/>
    </location>
</feature>
<dbReference type="PROSITE" id="PS50045">
    <property type="entry name" value="SIGMA54_INTERACT_4"/>
    <property type="match status" value="1"/>
</dbReference>
<dbReference type="Pfam" id="PF25601">
    <property type="entry name" value="AAA_lid_14"/>
    <property type="match status" value="1"/>
</dbReference>
<evidence type="ECO:0000259" key="6">
    <source>
        <dbReference type="PROSITE" id="PS50045"/>
    </source>
</evidence>
<dbReference type="EMBL" id="JAGQHR010001109">
    <property type="protein sequence ID" value="MCA9730324.1"/>
    <property type="molecule type" value="Genomic_DNA"/>
</dbReference>
<evidence type="ECO:0000313" key="8">
    <source>
        <dbReference type="Proteomes" id="UP000697710"/>
    </source>
</evidence>
<dbReference type="PRINTS" id="PR01590">
    <property type="entry name" value="HTHFIS"/>
</dbReference>
<keyword evidence="5" id="KW-0804">Transcription</keyword>
<dbReference type="SUPFAM" id="SSF46689">
    <property type="entry name" value="Homeodomain-like"/>
    <property type="match status" value="1"/>
</dbReference>
<evidence type="ECO:0000313" key="7">
    <source>
        <dbReference type="EMBL" id="MCA9730324.1"/>
    </source>
</evidence>
<dbReference type="Gene3D" id="1.10.8.60">
    <property type="match status" value="1"/>
</dbReference>